<dbReference type="InterPro" id="IPR000326">
    <property type="entry name" value="PAP2/HPO"/>
</dbReference>
<feature type="non-terminal residue" evidence="2">
    <location>
        <position position="1"/>
    </location>
</feature>
<dbReference type="PANTHER" id="PTHR14969">
    <property type="entry name" value="SPHINGOSINE-1-PHOSPHATE PHOSPHOHYDROLASE"/>
    <property type="match status" value="1"/>
</dbReference>
<gene>
    <name evidence="2" type="ORF">S03H2_03030</name>
</gene>
<feature type="domain" description="Phosphatidic acid phosphatase type 2/haloperoxidase" evidence="1">
    <location>
        <begin position="117"/>
        <end position="229"/>
    </location>
</feature>
<dbReference type="SMART" id="SM00014">
    <property type="entry name" value="acidPPc"/>
    <property type="match status" value="1"/>
</dbReference>
<dbReference type="SUPFAM" id="SSF48317">
    <property type="entry name" value="Acid phosphatase/Vanadium-dependent haloperoxidase"/>
    <property type="match status" value="1"/>
</dbReference>
<protein>
    <recommendedName>
        <fullName evidence="1">Phosphatidic acid phosphatase type 2/haloperoxidase domain-containing protein</fullName>
    </recommendedName>
</protein>
<evidence type="ECO:0000313" key="2">
    <source>
        <dbReference type="EMBL" id="GAH28865.1"/>
    </source>
</evidence>
<name>X1F8H7_9ZZZZ</name>
<dbReference type="EMBL" id="BARU01001077">
    <property type="protein sequence ID" value="GAH28865.1"/>
    <property type="molecule type" value="Genomic_DNA"/>
</dbReference>
<evidence type="ECO:0000259" key="1">
    <source>
        <dbReference type="SMART" id="SM00014"/>
    </source>
</evidence>
<accession>X1F8H7</accession>
<dbReference type="InterPro" id="IPR036938">
    <property type="entry name" value="PAP2/HPO_sf"/>
</dbReference>
<reference evidence="2" key="1">
    <citation type="journal article" date="2014" name="Front. Microbiol.">
        <title>High frequency of phylogenetically diverse reductive dehalogenase-homologous genes in deep subseafloor sedimentary metagenomes.</title>
        <authorList>
            <person name="Kawai M."/>
            <person name="Futagami T."/>
            <person name="Toyoda A."/>
            <person name="Takaki Y."/>
            <person name="Nishi S."/>
            <person name="Hori S."/>
            <person name="Arai W."/>
            <person name="Tsubouchi T."/>
            <person name="Morono Y."/>
            <person name="Uchiyama I."/>
            <person name="Ito T."/>
            <person name="Fujiyama A."/>
            <person name="Inagaki F."/>
            <person name="Takami H."/>
        </authorList>
    </citation>
    <scope>NUCLEOTIDE SEQUENCE</scope>
    <source>
        <strain evidence="2">Expedition CK06-06</strain>
    </source>
</reference>
<comment type="caution">
    <text evidence="2">The sequence shown here is derived from an EMBL/GenBank/DDBJ whole genome shotgun (WGS) entry which is preliminary data.</text>
</comment>
<sequence length="259" mass="28874">RLDQTIQAKGGKTEKVELDKDYLKGYITDTKSILTSPLHWQKSDWMKASLVVGITLGLYACDENTQDWVQENRNDNSDDIAKFAKIFGDGKYTLPPLAGLFLYGHFSENSKARRVALLSLESYVVSGFFTLSIKFAGHRHRPGEADSPYVWDGPGLYKENQSFPSGHAQSAFSIATVIASEYSDIEVIPPLAYGLATLTALSRVNDDAHWSSDVFFSSALSYFTAKAIIRRHKKDKGNNIIVLPLIDSKYTGLLLSYQF</sequence>
<proteinExistence type="predicted"/>
<dbReference type="AlphaFoldDB" id="X1F8H7"/>
<dbReference type="Pfam" id="PF01569">
    <property type="entry name" value="PAP2"/>
    <property type="match status" value="1"/>
</dbReference>
<dbReference type="PANTHER" id="PTHR14969:SF13">
    <property type="entry name" value="AT30094P"/>
    <property type="match status" value="1"/>
</dbReference>
<dbReference type="Gene3D" id="1.20.144.10">
    <property type="entry name" value="Phosphatidic acid phosphatase type 2/haloperoxidase"/>
    <property type="match status" value="1"/>
</dbReference>
<organism evidence="2">
    <name type="scientific">marine sediment metagenome</name>
    <dbReference type="NCBI Taxonomy" id="412755"/>
    <lineage>
        <taxon>unclassified sequences</taxon>
        <taxon>metagenomes</taxon>
        <taxon>ecological metagenomes</taxon>
    </lineage>
</organism>